<dbReference type="GO" id="GO:0006355">
    <property type="term" value="P:regulation of DNA-templated transcription"/>
    <property type="evidence" value="ECO:0007669"/>
    <property type="project" value="InterPro"/>
</dbReference>
<keyword evidence="7" id="KW-1185">Reference proteome</keyword>
<dbReference type="InterPro" id="IPR003812">
    <property type="entry name" value="Fido"/>
</dbReference>
<dbReference type="InterPro" id="IPR036597">
    <property type="entry name" value="Fido-like_dom_sf"/>
</dbReference>
<feature type="active site" evidence="1">
    <location>
        <position position="172"/>
    </location>
</feature>
<accession>A0A317CAR4</accession>
<feature type="domain" description="Fido" evidence="5">
    <location>
        <begin position="93"/>
        <end position="230"/>
    </location>
</feature>
<evidence type="ECO:0000256" key="2">
    <source>
        <dbReference type="PIRSR" id="PIRSR640198-2"/>
    </source>
</evidence>
<evidence type="ECO:0000313" key="7">
    <source>
        <dbReference type="Proteomes" id="UP000245506"/>
    </source>
</evidence>
<dbReference type="GO" id="GO:0005524">
    <property type="term" value="F:ATP binding"/>
    <property type="evidence" value="ECO:0007669"/>
    <property type="project" value="UniProtKB-KW"/>
</dbReference>
<dbReference type="InterPro" id="IPR000551">
    <property type="entry name" value="MerR-type_HTH_dom"/>
</dbReference>
<dbReference type="RefSeq" id="WP_109823642.1">
    <property type="nucleotide sequence ID" value="NZ_QGKL01000032.1"/>
</dbReference>
<feature type="site" description="Important for autoinhibition of adenylyltransferase activity" evidence="3">
    <location>
        <position position="42"/>
    </location>
</feature>
<dbReference type="GO" id="GO:0003677">
    <property type="term" value="F:DNA binding"/>
    <property type="evidence" value="ECO:0007669"/>
    <property type="project" value="InterPro"/>
</dbReference>
<organism evidence="6 7">
    <name type="scientific">Leucothrix arctica</name>
    <dbReference type="NCBI Taxonomy" id="1481894"/>
    <lineage>
        <taxon>Bacteria</taxon>
        <taxon>Pseudomonadati</taxon>
        <taxon>Pseudomonadota</taxon>
        <taxon>Gammaproteobacteria</taxon>
        <taxon>Thiotrichales</taxon>
        <taxon>Thiotrichaceae</taxon>
        <taxon>Leucothrix</taxon>
    </lineage>
</organism>
<dbReference type="PANTHER" id="PTHR13504">
    <property type="entry name" value="FIDO DOMAIN-CONTAINING PROTEIN DDB_G0283145"/>
    <property type="match status" value="1"/>
</dbReference>
<dbReference type="PROSITE" id="PS51459">
    <property type="entry name" value="FIDO"/>
    <property type="match status" value="1"/>
</dbReference>
<proteinExistence type="predicted"/>
<feature type="domain" description="HTH merR-type" evidence="4">
    <location>
        <begin position="257"/>
        <end position="326"/>
    </location>
</feature>
<dbReference type="AlphaFoldDB" id="A0A317CAR4"/>
<keyword evidence="2" id="KW-0547">Nucleotide-binding</keyword>
<dbReference type="SUPFAM" id="SSF140931">
    <property type="entry name" value="Fic-like"/>
    <property type="match status" value="1"/>
</dbReference>
<dbReference type="Pfam" id="PF13411">
    <property type="entry name" value="MerR_1"/>
    <property type="match status" value="1"/>
</dbReference>
<dbReference type="EMBL" id="QGKL01000032">
    <property type="protein sequence ID" value="PWQ95714.1"/>
    <property type="molecule type" value="Genomic_DNA"/>
</dbReference>
<evidence type="ECO:0000256" key="1">
    <source>
        <dbReference type="PIRSR" id="PIRSR640198-1"/>
    </source>
</evidence>
<comment type="caution">
    <text evidence="6">The sequence shown here is derived from an EMBL/GenBank/DDBJ whole genome shotgun (WGS) entry which is preliminary data.</text>
</comment>
<dbReference type="PROSITE" id="PS50937">
    <property type="entry name" value="HTH_MERR_2"/>
    <property type="match status" value="1"/>
</dbReference>
<evidence type="ECO:0000256" key="3">
    <source>
        <dbReference type="PIRSR" id="PIRSR640198-3"/>
    </source>
</evidence>
<evidence type="ECO:0000259" key="5">
    <source>
        <dbReference type="PROSITE" id="PS51459"/>
    </source>
</evidence>
<dbReference type="Gene3D" id="1.10.3290.10">
    <property type="entry name" value="Fido-like domain"/>
    <property type="match status" value="1"/>
</dbReference>
<dbReference type="Pfam" id="PF02661">
    <property type="entry name" value="Fic"/>
    <property type="match status" value="1"/>
</dbReference>
<dbReference type="Gene3D" id="1.10.1660.10">
    <property type="match status" value="1"/>
</dbReference>
<gene>
    <name evidence="6" type="ORF">DKT75_11815</name>
</gene>
<dbReference type="Proteomes" id="UP000245506">
    <property type="component" value="Unassembled WGS sequence"/>
</dbReference>
<dbReference type="OrthoDB" id="9807853at2"/>
<name>A0A317CAR4_9GAMM</name>
<reference evidence="6 7" key="1">
    <citation type="submission" date="2018-05" db="EMBL/GenBank/DDBJ databases">
        <title>Leucothrix arctica sp. nov., isolated from Arctic seawater.</title>
        <authorList>
            <person name="Choi A."/>
            <person name="Baek K."/>
        </authorList>
    </citation>
    <scope>NUCLEOTIDE SEQUENCE [LARGE SCALE GENOMIC DNA]</scope>
    <source>
        <strain evidence="6 7">IMCC9719</strain>
    </source>
</reference>
<protein>
    <submittedName>
        <fullName evidence="6">Fic family protein</fullName>
    </submittedName>
</protein>
<feature type="binding site" evidence="2">
    <location>
        <begin position="176"/>
        <end position="183"/>
    </location>
    <ligand>
        <name>ATP</name>
        <dbReference type="ChEBI" id="CHEBI:30616"/>
    </ligand>
</feature>
<dbReference type="SUPFAM" id="SSF46955">
    <property type="entry name" value="Putative DNA-binding domain"/>
    <property type="match status" value="1"/>
</dbReference>
<dbReference type="InterPro" id="IPR009061">
    <property type="entry name" value="DNA-bd_dom_put_sf"/>
</dbReference>
<sequence length="330" mass="37027">MYEALSKKKTELDQCRPMPPELVTNLEDWFRVELTYTSNAIEGNTLTRQETALVVEKGLTVRGKSLNEHLEARNHANALEHVKTLIDRPSITITEQDILAIHHLILHAIDDPNAGAYRAFPVRISGSLVVLPNHVKVSRLMAEFVSKIHDDASKLHPVALATWAHYELVTIHPFADGNGRTARLLMNLILMQNGYPPAIISKRQRDRYIKSLEQAQLGGSRDNFDKLIAASVDKSLDIYLKAARGEDAPQPINPTKLLKIGELSKLSGQTTPTIRYWTSLGLLDVASKTEKGYTLYARDQLKRIEEIIELKGQRFSLEEIGLKLVNKTNG</sequence>
<evidence type="ECO:0000313" key="6">
    <source>
        <dbReference type="EMBL" id="PWQ95714.1"/>
    </source>
</evidence>
<keyword evidence="2" id="KW-0067">ATP-binding</keyword>
<dbReference type="InterPro" id="IPR040198">
    <property type="entry name" value="Fido_containing"/>
</dbReference>
<evidence type="ECO:0000259" key="4">
    <source>
        <dbReference type="PROSITE" id="PS50937"/>
    </source>
</evidence>
<dbReference type="SMART" id="SM00422">
    <property type="entry name" value="HTH_MERR"/>
    <property type="match status" value="1"/>
</dbReference>
<dbReference type="PANTHER" id="PTHR13504:SF38">
    <property type="entry name" value="FIDO DOMAIN-CONTAINING PROTEIN"/>
    <property type="match status" value="1"/>
</dbReference>